<keyword evidence="2" id="KW-0233">DNA recombination</keyword>
<keyword evidence="1 2" id="KW-0238">DNA-binding</keyword>
<evidence type="ECO:0000256" key="2">
    <source>
        <dbReference type="HAMAP-Rule" id="MF_00984"/>
    </source>
</evidence>
<sequence>MINRTTLTGRLTRDVDLRYTQSGVAVGSFTLAVDRRFTNANGQRDADFINCVIWRKSAENFANFVHKGSLVGIDGRIQTRNYENQQGQRVYVTEVVVENFALLEPRSANHSNNNGAPQNNENPFGSSNNSNNQANNSQPSNNGGNGQPADPFASSGDQIDISDDDLPF</sequence>
<evidence type="ECO:0000313" key="5">
    <source>
        <dbReference type="EMBL" id="MCK8624591.1"/>
    </source>
</evidence>
<evidence type="ECO:0000256" key="3">
    <source>
        <dbReference type="PIRNR" id="PIRNR002070"/>
    </source>
</evidence>
<dbReference type="InterPro" id="IPR011344">
    <property type="entry name" value="ssDNA-bd"/>
</dbReference>
<dbReference type="SUPFAM" id="SSF50249">
    <property type="entry name" value="Nucleic acid-binding proteins"/>
    <property type="match status" value="1"/>
</dbReference>
<keyword evidence="2" id="KW-0227">DNA damage</keyword>
<evidence type="ECO:0000313" key="6">
    <source>
        <dbReference type="Proteomes" id="UP001522905"/>
    </source>
</evidence>
<keyword evidence="2" id="KW-0234">DNA repair</keyword>
<dbReference type="EMBL" id="JAJIAO010000002">
    <property type="protein sequence ID" value="MCK8624591.1"/>
    <property type="molecule type" value="Genomic_DNA"/>
</dbReference>
<dbReference type="Proteomes" id="UP001522905">
    <property type="component" value="Unassembled WGS sequence"/>
</dbReference>
<evidence type="ECO:0000256" key="1">
    <source>
        <dbReference type="ARBA" id="ARBA00023125"/>
    </source>
</evidence>
<dbReference type="GO" id="GO:0003677">
    <property type="term" value="F:DNA binding"/>
    <property type="evidence" value="ECO:0007669"/>
    <property type="project" value="UniProtKB-KW"/>
</dbReference>
<feature type="compositionally biased region" description="Low complexity" evidence="4">
    <location>
        <begin position="112"/>
        <end position="142"/>
    </location>
</feature>
<accession>A0ABT0I1K3</accession>
<dbReference type="RefSeq" id="WP_220728309.1">
    <property type="nucleotide sequence ID" value="NZ_BPLL01000018.1"/>
</dbReference>
<comment type="caution">
    <text evidence="2">Lacks conserved residue(s) required for the propagation of feature annotation.</text>
</comment>
<dbReference type="CDD" id="cd04496">
    <property type="entry name" value="SSB_OBF"/>
    <property type="match status" value="1"/>
</dbReference>
<comment type="caution">
    <text evidence="5">The sequence shown here is derived from an EMBL/GenBank/DDBJ whole genome shotgun (WGS) entry which is preliminary data.</text>
</comment>
<name>A0ABT0I1K3_9LACO</name>
<dbReference type="NCBIfam" id="TIGR00621">
    <property type="entry name" value="ssb"/>
    <property type="match status" value="1"/>
</dbReference>
<evidence type="ECO:0000256" key="4">
    <source>
        <dbReference type="SAM" id="MobiDB-lite"/>
    </source>
</evidence>
<keyword evidence="2" id="KW-0235">DNA replication</keyword>
<feature type="region of interest" description="Disordered" evidence="4">
    <location>
        <begin position="107"/>
        <end position="168"/>
    </location>
</feature>
<dbReference type="Pfam" id="PF00436">
    <property type="entry name" value="SSB"/>
    <property type="match status" value="1"/>
</dbReference>
<reference evidence="5 6" key="1">
    <citation type="submission" date="2021-11" db="EMBL/GenBank/DDBJ databases">
        <title>Comparative genomics of bee honey and flower isolates.</title>
        <authorList>
            <person name="Bechtner J.D."/>
            <person name="Gallus M.K."/>
            <person name="Ehrmann M."/>
        </authorList>
    </citation>
    <scope>NUCLEOTIDE SEQUENCE [LARGE SCALE GENOMIC DNA]</scope>
    <source>
        <strain evidence="5 6">M161</strain>
    </source>
</reference>
<dbReference type="InterPro" id="IPR000424">
    <property type="entry name" value="Primosome_PriB/ssb"/>
</dbReference>
<protein>
    <recommendedName>
        <fullName evidence="2 3">Single-stranded DNA-binding protein</fullName>
        <shortName evidence="2">SSB</shortName>
    </recommendedName>
</protein>
<comment type="subunit">
    <text evidence="2">Homotetramer.</text>
</comment>
<gene>
    <name evidence="5" type="primary">ssb</name>
    <name evidence="5" type="ORF">LNP07_03585</name>
</gene>
<dbReference type="PANTHER" id="PTHR10302:SF27">
    <property type="entry name" value="SINGLE-STRANDED DNA-BINDING PROTEIN"/>
    <property type="match status" value="1"/>
</dbReference>
<proteinExistence type="inferred from homology"/>
<dbReference type="HAMAP" id="MF_00984">
    <property type="entry name" value="SSB"/>
    <property type="match status" value="1"/>
</dbReference>
<dbReference type="PANTHER" id="PTHR10302">
    <property type="entry name" value="SINGLE-STRANDED DNA-BINDING PROTEIN"/>
    <property type="match status" value="1"/>
</dbReference>
<dbReference type="PROSITE" id="PS50935">
    <property type="entry name" value="SSB"/>
    <property type="match status" value="1"/>
</dbReference>
<dbReference type="Gene3D" id="2.40.50.140">
    <property type="entry name" value="Nucleic acid-binding proteins"/>
    <property type="match status" value="1"/>
</dbReference>
<dbReference type="InterPro" id="IPR012340">
    <property type="entry name" value="NA-bd_OB-fold"/>
</dbReference>
<feature type="short sequence motif" description="Important for interaction with partner proteins" evidence="2">
    <location>
        <begin position="163"/>
        <end position="168"/>
    </location>
</feature>
<keyword evidence="6" id="KW-1185">Reference proteome</keyword>
<dbReference type="PIRSF" id="PIRSF002070">
    <property type="entry name" value="SSB"/>
    <property type="match status" value="1"/>
</dbReference>
<comment type="function">
    <text evidence="2">Plays an important role in DNA replication, recombination and repair. Binds to ssDNA and to an array of partner proteins to recruit them to their sites of action during DNA metabolism.</text>
</comment>
<organism evidence="5 6">
    <name type="scientific">Apilactobacillus xinyiensis</name>
    <dbReference type="NCBI Taxonomy" id="2841032"/>
    <lineage>
        <taxon>Bacteria</taxon>
        <taxon>Bacillati</taxon>
        <taxon>Bacillota</taxon>
        <taxon>Bacilli</taxon>
        <taxon>Lactobacillales</taxon>
        <taxon>Lactobacillaceae</taxon>
        <taxon>Apilactobacillus</taxon>
    </lineage>
</organism>